<feature type="compositionally biased region" description="Low complexity" evidence="1">
    <location>
        <begin position="169"/>
        <end position="178"/>
    </location>
</feature>
<feature type="compositionally biased region" description="Polar residues" evidence="1">
    <location>
        <begin position="190"/>
        <end position="202"/>
    </location>
</feature>
<dbReference type="AlphaFoldDB" id="A0A1I8P4E9"/>
<evidence type="ECO:0000313" key="2">
    <source>
        <dbReference type="EnsemblMetazoa" id="SCAU004729-PA"/>
    </source>
</evidence>
<dbReference type="Proteomes" id="UP000095300">
    <property type="component" value="Unassembled WGS sequence"/>
</dbReference>
<organism evidence="2 3">
    <name type="scientific">Stomoxys calcitrans</name>
    <name type="common">Stable fly</name>
    <name type="synonym">Conops calcitrans</name>
    <dbReference type="NCBI Taxonomy" id="35570"/>
    <lineage>
        <taxon>Eukaryota</taxon>
        <taxon>Metazoa</taxon>
        <taxon>Ecdysozoa</taxon>
        <taxon>Arthropoda</taxon>
        <taxon>Hexapoda</taxon>
        <taxon>Insecta</taxon>
        <taxon>Pterygota</taxon>
        <taxon>Neoptera</taxon>
        <taxon>Endopterygota</taxon>
        <taxon>Diptera</taxon>
        <taxon>Brachycera</taxon>
        <taxon>Muscomorpha</taxon>
        <taxon>Muscoidea</taxon>
        <taxon>Muscidae</taxon>
        <taxon>Stomoxys</taxon>
    </lineage>
</organism>
<protein>
    <submittedName>
        <fullName evidence="2">Uncharacterized protein</fullName>
    </submittedName>
</protein>
<accession>A0A1I8P4E9</accession>
<name>A0A1I8P4E9_STOCA</name>
<evidence type="ECO:0000313" key="3">
    <source>
        <dbReference type="Proteomes" id="UP000095300"/>
    </source>
</evidence>
<dbReference type="OrthoDB" id="6618101at2759"/>
<feature type="compositionally biased region" description="Polar residues" evidence="1">
    <location>
        <begin position="378"/>
        <end position="390"/>
    </location>
</feature>
<sequence length="472" mass="49550">MLSYVIPAQETSASNGGRGATSHQGDVGEAQAGPLLSSPRNSLSLRLNSQYMAGADSHTEVDALLANVNVASAGGHEYYDDERTHLLNDTNHTSSTPVVKRQNSNGSNSNNNNSFSLNNNRRNSNGSSGAGGGALAEATATSAEGCGDDVVNVNVCGIAEETFSTDAIASHQHQHSAATDVSNKLPAQPEESQNPRQQTIAANTKKPKLSKLGSNKTVGLKRVSFGSSKGSMVETLVFETPTPLSEHVEPSFGFGSDGDYKSNMDDSGIEVQEESERSIVRVSIYQSSKPQQICPPEYFTKFEDNLDNSLSNYNCNLDDIMTTASPIPGYDRQQSTDSGWDNPFRPGGDLSREADEIVKMISGGKPITPTEDNAIANGKSQSNGTSNGTVVTEDITKSNVSQNQSAQNGTHRVQPTAAAAGGGGGAAAKPTENNGVTSLAQVSKQVVPGPTSASHVVIDEKKNKKKGCCVIQ</sequence>
<keyword evidence="3" id="KW-1185">Reference proteome</keyword>
<dbReference type="VEuPathDB" id="VectorBase:SCAU004729"/>
<feature type="region of interest" description="Disordered" evidence="1">
    <location>
        <begin position="326"/>
        <end position="350"/>
    </location>
</feature>
<feature type="region of interest" description="Disordered" evidence="1">
    <location>
        <begin position="362"/>
        <end position="433"/>
    </location>
</feature>
<dbReference type="EnsemblMetazoa" id="SCAU004729-RA">
    <property type="protein sequence ID" value="SCAU004729-PA"/>
    <property type="gene ID" value="SCAU004729"/>
</dbReference>
<proteinExistence type="predicted"/>
<feature type="compositionally biased region" description="Polar residues" evidence="1">
    <location>
        <begin position="87"/>
        <end position="97"/>
    </location>
</feature>
<feature type="compositionally biased region" description="Low complexity" evidence="1">
    <location>
        <begin position="103"/>
        <end position="127"/>
    </location>
</feature>
<feature type="region of interest" description="Disordered" evidence="1">
    <location>
        <begin position="1"/>
        <end position="41"/>
    </location>
</feature>
<feature type="compositionally biased region" description="Polar residues" evidence="1">
    <location>
        <begin position="397"/>
        <end position="413"/>
    </location>
</feature>
<dbReference type="KEGG" id="scac:106084543"/>
<evidence type="ECO:0000256" key="1">
    <source>
        <dbReference type="SAM" id="MobiDB-lite"/>
    </source>
</evidence>
<reference evidence="2" key="1">
    <citation type="submission" date="2020-05" db="UniProtKB">
        <authorList>
            <consortium name="EnsemblMetazoa"/>
        </authorList>
    </citation>
    <scope>IDENTIFICATION</scope>
    <source>
        <strain evidence="2">USDA</strain>
    </source>
</reference>
<feature type="region of interest" description="Disordered" evidence="1">
    <location>
        <begin position="168"/>
        <end position="213"/>
    </location>
</feature>
<gene>
    <name evidence="2" type="primary">106084543</name>
</gene>
<dbReference type="STRING" id="35570.A0A1I8P4E9"/>
<feature type="region of interest" description="Disordered" evidence="1">
    <location>
        <begin position="87"/>
        <end position="134"/>
    </location>
</feature>